<dbReference type="EMBL" id="CP020330">
    <property type="protein sequence ID" value="AQZ53525.1"/>
    <property type="molecule type" value="Genomic_DNA"/>
</dbReference>
<dbReference type="STRING" id="1122214.Mame_04231"/>
<keyword evidence="1" id="KW-1133">Transmembrane helix</keyword>
<dbReference type="OrthoDB" id="9912964at2"/>
<gene>
    <name evidence="2" type="ORF">Mame_04231</name>
</gene>
<protein>
    <submittedName>
        <fullName evidence="2">Uncharacterized protein</fullName>
    </submittedName>
</protein>
<dbReference type="KEGG" id="mmed:Mame_04231"/>
<keyword evidence="3" id="KW-1185">Reference proteome</keyword>
<sequence length="170" mass="19417">MASPSERLGNALTKRYRRMRGDNASLADALLSRLQQADPALKAFFWINFIVPAAYRFYISKLGLWSQSAVIAPFRQGLENGTYTWADIYADPARAFMLNWFPLEVMLTSFLVLQVLNVRCMKRFSERRRLFQLVLASNFLALPIGSIGILPVLPRLPFDLATYAFHLLLL</sequence>
<dbReference type="RefSeq" id="WP_018064422.1">
    <property type="nucleotide sequence ID" value="NZ_AQWH01000007.1"/>
</dbReference>
<keyword evidence="1" id="KW-0472">Membrane</keyword>
<evidence type="ECO:0000313" key="3">
    <source>
        <dbReference type="Proteomes" id="UP000191135"/>
    </source>
</evidence>
<dbReference type="Proteomes" id="UP000191135">
    <property type="component" value="Chromosome"/>
</dbReference>
<name>A0A1U9Z736_9HYPH</name>
<accession>A0A1U9Z736</accession>
<feature type="transmembrane region" description="Helical" evidence="1">
    <location>
        <begin position="130"/>
        <end position="153"/>
    </location>
</feature>
<dbReference type="AlphaFoldDB" id="A0A1U9Z736"/>
<proteinExistence type="predicted"/>
<reference evidence="2 3" key="1">
    <citation type="submission" date="2017-03" db="EMBL/GenBank/DDBJ databases">
        <title>Foreign affairs: Plasmid Transfer between Roseobacters and Rhizobia.</title>
        <authorList>
            <person name="Bartling P."/>
            <person name="Bunk B."/>
            <person name="Overmann J."/>
            <person name="Brinkmann H."/>
            <person name="Petersen J."/>
        </authorList>
    </citation>
    <scope>NUCLEOTIDE SEQUENCE [LARGE SCALE GENOMIC DNA]</scope>
    <source>
        <strain evidence="2 3">MACL11</strain>
    </source>
</reference>
<feature type="transmembrane region" description="Helical" evidence="1">
    <location>
        <begin position="100"/>
        <end position="118"/>
    </location>
</feature>
<feature type="transmembrane region" description="Helical" evidence="1">
    <location>
        <begin position="40"/>
        <end position="58"/>
    </location>
</feature>
<keyword evidence="1" id="KW-0812">Transmembrane</keyword>
<organism evidence="2 3">
    <name type="scientific">Martelella mediterranea DSM 17316</name>
    <dbReference type="NCBI Taxonomy" id="1122214"/>
    <lineage>
        <taxon>Bacteria</taxon>
        <taxon>Pseudomonadati</taxon>
        <taxon>Pseudomonadota</taxon>
        <taxon>Alphaproteobacteria</taxon>
        <taxon>Hyphomicrobiales</taxon>
        <taxon>Aurantimonadaceae</taxon>
        <taxon>Martelella</taxon>
    </lineage>
</organism>
<evidence type="ECO:0000256" key="1">
    <source>
        <dbReference type="SAM" id="Phobius"/>
    </source>
</evidence>
<evidence type="ECO:0000313" key="2">
    <source>
        <dbReference type="EMBL" id="AQZ53525.1"/>
    </source>
</evidence>